<keyword evidence="1 2" id="KW-0732">Signal</keyword>
<evidence type="ECO:0000259" key="4">
    <source>
        <dbReference type="Pfam" id="PF02872"/>
    </source>
</evidence>
<protein>
    <recommendedName>
        <fullName evidence="7">Calcineurin-like phosphoesterase domain-containing protein</fullName>
    </recommendedName>
</protein>
<dbReference type="PANTHER" id="PTHR11575">
    <property type="entry name" value="5'-NUCLEOTIDASE-RELATED"/>
    <property type="match status" value="1"/>
</dbReference>
<proteinExistence type="predicted"/>
<evidence type="ECO:0000256" key="2">
    <source>
        <dbReference type="SAM" id="SignalP"/>
    </source>
</evidence>
<dbReference type="RefSeq" id="WP_058354364.1">
    <property type="nucleotide sequence ID" value="NZ_CABMMD010000225.1"/>
</dbReference>
<evidence type="ECO:0000256" key="1">
    <source>
        <dbReference type="ARBA" id="ARBA00022729"/>
    </source>
</evidence>
<feature type="chain" id="PRO_5006894160" description="Calcineurin-like phosphoesterase domain-containing protein" evidence="2">
    <location>
        <begin position="26"/>
        <end position="1299"/>
    </location>
</feature>
<dbReference type="InterPro" id="IPR004843">
    <property type="entry name" value="Calcineurin-like_PHP"/>
</dbReference>
<keyword evidence="6" id="KW-1185">Reference proteome</keyword>
<dbReference type="InterPro" id="IPR006179">
    <property type="entry name" value="5_nucleotidase/apyrase"/>
</dbReference>
<feature type="domain" description="Calcineurin-like phosphoesterase" evidence="3">
    <location>
        <begin position="33"/>
        <end position="269"/>
    </location>
</feature>
<dbReference type="InterPro" id="IPR029052">
    <property type="entry name" value="Metallo-depent_PP-like"/>
</dbReference>
<organism evidence="5 6">
    <name type="scientific">Acetivibrio ethanolgignens</name>
    <dbReference type="NCBI Taxonomy" id="290052"/>
    <lineage>
        <taxon>Bacteria</taxon>
        <taxon>Bacillati</taxon>
        <taxon>Bacillota</taxon>
        <taxon>Clostridia</taxon>
        <taxon>Eubacteriales</taxon>
        <taxon>Oscillospiraceae</taxon>
        <taxon>Acetivibrio</taxon>
    </lineage>
</organism>
<dbReference type="Gene3D" id="2.60.40.10">
    <property type="entry name" value="Immunoglobulins"/>
    <property type="match status" value="1"/>
</dbReference>
<dbReference type="SUPFAM" id="SSF55816">
    <property type="entry name" value="5'-nucleotidase (syn. UDP-sugar hydrolase), C-terminal domain"/>
    <property type="match status" value="1"/>
</dbReference>
<gene>
    <name evidence="5" type="ORF">ASU35_16435</name>
</gene>
<dbReference type="Gene3D" id="3.60.21.10">
    <property type="match status" value="1"/>
</dbReference>
<reference evidence="5 6" key="1">
    <citation type="submission" date="2015-11" db="EMBL/GenBank/DDBJ databases">
        <title>Butyribacter intestini gen. nov., sp. nov., a butyric acid-producing bacterium of the family Lachnospiraceae isolated from the human faeces.</title>
        <authorList>
            <person name="Zou Y."/>
            <person name="Xue W."/>
            <person name="Luo G."/>
            <person name="Lv M."/>
        </authorList>
    </citation>
    <scope>NUCLEOTIDE SEQUENCE [LARGE SCALE GENOMIC DNA]</scope>
    <source>
        <strain evidence="5 6">ACET-33324</strain>
    </source>
</reference>
<dbReference type="Gene3D" id="3.90.780.10">
    <property type="entry name" value="5'-Nucleotidase, C-terminal domain"/>
    <property type="match status" value="1"/>
</dbReference>
<dbReference type="STRING" id="290052.ASU35_16435"/>
<dbReference type="GO" id="GO:0009166">
    <property type="term" value="P:nucleotide catabolic process"/>
    <property type="evidence" value="ECO:0007669"/>
    <property type="project" value="InterPro"/>
</dbReference>
<dbReference type="NCBIfam" id="NF033510">
    <property type="entry name" value="Ca_tandemer"/>
    <property type="match status" value="1"/>
</dbReference>
<dbReference type="InterPro" id="IPR008334">
    <property type="entry name" value="5'-Nucleotdase_C"/>
</dbReference>
<dbReference type="GO" id="GO:0030288">
    <property type="term" value="C:outer membrane-bounded periplasmic space"/>
    <property type="evidence" value="ECO:0007669"/>
    <property type="project" value="TreeGrafter"/>
</dbReference>
<accession>A0A0V8Q9W7</accession>
<evidence type="ECO:0000313" key="6">
    <source>
        <dbReference type="Proteomes" id="UP000054874"/>
    </source>
</evidence>
<dbReference type="SUPFAM" id="SSF56300">
    <property type="entry name" value="Metallo-dependent phosphatases"/>
    <property type="match status" value="1"/>
</dbReference>
<dbReference type="Pfam" id="PF02872">
    <property type="entry name" value="5_nucleotid_C"/>
    <property type="match status" value="1"/>
</dbReference>
<evidence type="ECO:0008006" key="7">
    <source>
        <dbReference type="Google" id="ProtNLM"/>
    </source>
</evidence>
<dbReference type="InterPro" id="IPR013783">
    <property type="entry name" value="Ig-like_fold"/>
</dbReference>
<dbReference type="Proteomes" id="UP000054874">
    <property type="component" value="Unassembled WGS sequence"/>
</dbReference>
<dbReference type="InterPro" id="IPR036907">
    <property type="entry name" value="5'-Nucleotdase_C_sf"/>
</dbReference>
<evidence type="ECO:0000259" key="3">
    <source>
        <dbReference type="Pfam" id="PF00149"/>
    </source>
</evidence>
<dbReference type="EMBL" id="LNAM01000225">
    <property type="protein sequence ID" value="KSV57389.1"/>
    <property type="molecule type" value="Genomic_DNA"/>
</dbReference>
<dbReference type="GO" id="GO:0016787">
    <property type="term" value="F:hydrolase activity"/>
    <property type="evidence" value="ECO:0007669"/>
    <property type="project" value="InterPro"/>
</dbReference>
<name>A0A0V8Q9W7_9FIRM</name>
<dbReference type="PANTHER" id="PTHR11575:SF6">
    <property type="entry name" value="2',3'-CYCLIC-NUCLEOTIDE 2'-PHOSPHODIESTERASE_3'-NUCLEOTIDASE"/>
    <property type="match status" value="1"/>
</dbReference>
<feature type="signal peptide" evidence="2">
    <location>
        <begin position="1"/>
        <end position="25"/>
    </location>
</feature>
<sequence length="1299" mass="143511">MKKRIMAFLLAVIFLLGGIPVKSQAATTKKANIRFVFTTDLHGQLTTTNYETGGEYSSGGLSRAYTLLEKARNEKGKENTFTFDLGDTIYDYSTEYIYMAEPDTVQPIYKAMATIGYDAVTLGNHDFDYGFSYIKNQIKGAGLSNICVVSNVVDANTKKHVWKENMLLSRKVKASDGTTMTVKVGVIGETIPKLSTKTESYTAVLETEDIVQNVEAQANKLKAKGADIVVVLAHSGFGKEEPEYMDKDVSYALTKIKNVDVVLCGHNHINFPSTDVNAESFYKLNGVNKATGLVNGKNLVMCSDRGKGIGVADFTIQKTGSTVKISNRKSEVRKVVDKKPVVNKTLNENFMGKWENILKGSLNNEVGRLAYGEQLENYFGLLEDSKAIELVNEAKISYALNYIHNINPEYRDYPVIAATHYKSFGQEDAQGYIDLEGSISEAELSKLQAYNGYINLYTITGTQLREWLEWTASAYAAQGISDNQSNDYLKPNTLLYEEWQNDWAGAYIFDGIEYKINTLVPPRYSRSGSKISNSQRITSLTRNGVEIKDSDRLVLAVDRLTGVPEVIRELTGQTIYTKYNRSQVLLMDYLNNNFKNITIPTKADHNWSLLFNPEVTYRLEGGAGSEKVAKTKPWYKGSIGTQYGYYYYEASFSNLNQDVSGPLVVARSLNDLTTNKDVKIAVQANDVSGVKRIAYLSGKHTAEENYIWDSAVEITGSTFEVMNNGIYSIMAEDTLGNRNVTYVVIENINRGTLEVPRVETYTNRKTKIAGTAEPGTTIYFEIGGSKYETQVGNDGKFSYALPSQEAGTEIVTYVKDEYGRSSSRLGLLVKRTGPNYPVADEIANNQTEITGSMNDQYVKPVVLIGSKAYVASQDVALFKESEIYKDNYSIVKTTVSVDSKGCFTMKIPAQRDTTAVKLYTIDSAGRASRVNKSTVIEAAPNKPSLYAVTNIEKKVYGYVYNRNGQKSFNIQVENGLERYTGTTDEKGYFEIPTGALKEGDVIKVYAFDTADDGTQRKSAQGSLTVKDINEYVGVGGELELKNITDKVISLKGSYDTAGDRIYLKIGSQYTEVSTAKDGSFTVDLEEALSAGTSIYALTRYEKGGIADAAKIQVVKGLPFQPEIKNTAIYNNTMNLIAESEEDCTLYAMINGKKYTSGLYEKYDADSGMYQYRIKIPKTNSGAEVAVYAKNSAGKSKAARTVIIENAPDTPKVNGIKENSEKITGTVHLILSGGAEEENPTVENTGTQVFARIGSKEYKAKIKEDGSFSIKIPKQKKKTKITVWAVNDNGTGPKKTFTVK</sequence>
<comment type="caution">
    <text evidence="5">The sequence shown here is derived from an EMBL/GenBank/DDBJ whole genome shotgun (WGS) entry which is preliminary data.</text>
</comment>
<feature type="domain" description="5'-Nucleotidase C-terminal" evidence="4">
    <location>
        <begin position="430"/>
        <end position="557"/>
    </location>
</feature>
<dbReference type="Pfam" id="PF00149">
    <property type="entry name" value="Metallophos"/>
    <property type="match status" value="1"/>
</dbReference>
<dbReference type="PRINTS" id="PR01607">
    <property type="entry name" value="APYRASEFAMLY"/>
</dbReference>
<evidence type="ECO:0000313" key="5">
    <source>
        <dbReference type="EMBL" id="KSV57389.1"/>
    </source>
</evidence>
<dbReference type="OrthoDB" id="9800780at2"/>